<dbReference type="Proteomes" id="UP000664288">
    <property type="component" value="Unassembled WGS sequence"/>
</dbReference>
<dbReference type="EMBL" id="JAFMPY010000030">
    <property type="protein sequence ID" value="MBO0906033.1"/>
    <property type="molecule type" value="Genomic_DNA"/>
</dbReference>
<name>A0ABS3J8N6_9HYPH</name>
<protein>
    <submittedName>
        <fullName evidence="2">DUF3445 domain-containing protein</fullName>
    </submittedName>
</protein>
<feature type="region of interest" description="Disordered" evidence="1">
    <location>
        <begin position="1"/>
        <end position="39"/>
    </location>
</feature>
<reference evidence="2 3" key="1">
    <citation type="submission" date="2021-03" db="EMBL/GenBank/DDBJ databases">
        <title>Whole genome sequence of Jiella sp. MQZ13P-4.</title>
        <authorList>
            <person name="Tuo L."/>
        </authorList>
    </citation>
    <scope>NUCLEOTIDE SEQUENCE [LARGE SCALE GENOMIC DNA]</scope>
    <source>
        <strain evidence="2 3">MQZ13P-4</strain>
    </source>
</reference>
<evidence type="ECO:0000256" key="1">
    <source>
        <dbReference type="SAM" id="MobiDB-lite"/>
    </source>
</evidence>
<comment type="caution">
    <text evidence="2">The sequence shown here is derived from an EMBL/GenBank/DDBJ whole genome shotgun (WGS) entry which is preliminary data.</text>
</comment>
<sequence>MSSDPIQSPSFEGAPGGDGPDAATRSDEPGPPRYAPYDGSATPFTIGLKPLDAANWIEPDAALARDLAEKRALLYDRFDVVFRETPESRDAQAELLDLLADHLTGHHAPLWRRDGSRLRNGDVCVDLTDARWPVLVRAGLLVSDDLVILQRAEDGWRLTAAHLSFPSAWSLAEKFDQPMDRIHADVPGFAAGSRNAALIDRMFDNLRPERPVWRLNWSIHPSGDLHRPKAKRERSPWPPQVRHESVHVRVERQTLRRLPRTGALAFTIRVYSDPLAALMRHRDAIANLTGLAEQLTALNAAEIAYKGLAAVRPGLLDWLRARAAESGPSGDRP</sequence>
<organism evidence="2 3">
    <name type="scientific">Jiella sonneratiae</name>
    <dbReference type="NCBI Taxonomy" id="2816856"/>
    <lineage>
        <taxon>Bacteria</taxon>
        <taxon>Pseudomonadati</taxon>
        <taxon>Pseudomonadota</taxon>
        <taxon>Alphaproteobacteria</taxon>
        <taxon>Hyphomicrobiales</taxon>
        <taxon>Aurantimonadaceae</taxon>
        <taxon>Jiella</taxon>
    </lineage>
</organism>
<dbReference type="InterPro" id="IPR021848">
    <property type="entry name" value="HODM_asu-like"/>
</dbReference>
<accession>A0ABS3J8N6</accession>
<evidence type="ECO:0000313" key="3">
    <source>
        <dbReference type="Proteomes" id="UP000664288"/>
    </source>
</evidence>
<dbReference type="Pfam" id="PF11927">
    <property type="entry name" value="HODM_asu-like"/>
    <property type="match status" value="1"/>
</dbReference>
<dbReference type="RefSeq" id="WP_207352666.1">
    <property type="nucleotide sequence ID" value="NZ_JAFMPY010000030.1"/>
</dbReference>
<keyword evidence="3" id="KW-1185">Reference proteome</keyword>
<evidence type="ECO:0000313" key="2">
    <source>
        <dbReference type="EMBL" id="MBO0906033.1"/>
    </source>
</evidence>
<feature type="compositionally biased region" description="Polar residues" evidence="1">
    <location>
        <begin position="1"/>
        <end position="10"/>
    </location>
</feature>
<proteinExistence type="predicted"/>
<gene>
    <name evidence="2" type="ORF">J1C47_20485</name>
</gene>